<gene>
    <name evidence="2" type="ORF">ERS852429_02616</name>
</gene>
<keyword evidence="1" id="KW-0472">Membrane</keyword>
<dbReference type="AlphaFoldDB" id="A0A173V496"/>
<feature type="transmembrane region" description="Helical" evidence="1">
    <location>
        <begin position="7"/>
        <end position="27"/>
    </location>
</feature>
<dbReference type="Proteomes" id="UP000095591">
    <property type="component" value="Unassembled WGS sequence"/>
</dbReference>
<evidence type="ECO:0000256" key="1">
    <source>
        <dbReference type="SAM" id="Phobius"/>
    </source>
</evidence>
<reference evidence="2 3" key="1">
    <citation type="submission" date="2015-09" db="EMBL/GenBank/DDBJ databases">
        <authorList>
            <consortium name="Pathogen Informatics"/>
        </authorList>
    </citation>
    <scope>NUCLEOTIDE SEQUENCE [LARGE SCALE GENOMIC DNA]</scope>
    <source>
        <strain evidence="2 3">2789STDY5608872</strain>
    </source>
</reference>
<protein>
    <submittedName>
        <fullName evidence="2">Uncharacterized protein</fullName>
    </submittedName>
</protein>
<proteinExistence type="predicted"/>
<keyword evidence="1" id="KW-0812">Transmembrane</keyword>
<dbReference type="EMBL" id="CYXP01000006">
    <property type="protein sequence ID" value="CUN22159.1"/>
    <property type="molecule type" value="Genomic_DNA"/>
</dbReference>
<accession>A0A173V496</accession>
<name>A0A173V496_PARDI</name>
<organism evidence="2 3">
    <name type="scientific">Parabacteroides distasonis</name>
    <dbReference type="NCBI Taxonomy" id="823"/>
    <lineage>
        <taxon>Bacteria</taxon>
        <taxon>Pseudomonadati</taxon>
        <taxon>Bacteroidota</taxon>
        <taxon>Bacteroidia</taxon>
        <taxon>Bacteroidales</taxon>
        <taxon>Tannerellaceae</taxon>
        <taxon>Parabacteroides</taxon>
    </lineage>
</organism>
<keyword evidence="1" id="KW-1133">Transmembrane helix</keyword>
<evidence type="ECO:0000313" key="2">
    <source>
        <dbReference type="EMBL" id="CUN22159.1"/>
    </source>
</evidence>
<sequence length="38" mass="3912">MGLDCEWWQLLLLIVGALGMGAFLTGANSDSGDDLGAT</sequence>
<evidence type="ECO:0000313" key="3">
    <source>
        <dbReference type="Proteomes" id="UP000095591"/>
    </source>
</evidence>